<keyword evidence="1 6" id="KW-0479">Metal-binding</keyword>
<keyword evidence="5" id="KW-0238">DNA-binding</keyword>
<dbReference type="GO" id="GO:0005634">
    <property type="term" value="C:nucleus"/>
    <property type="evidence" value="ECO:0007669"/>
    <property type="project" value="UniProtKB-ARBA"/>
</dbReference>
<feature type="zinc finger region" description="C3H1-type" evidence="6">
    <location>
        <begin position="1646"/>
        <end position="1675"/>
    </location>
</feature>
<dbReference type="PROSITE" id="PS50103">
    <property type="entry name" value="ZF_C3H1"/>
    <property type="match status" value="4"/>
</dbReference>
<organism evidence="9 10">
    <name type="scientific">Cuscuta europaea</name>
    <name type="common">European dodder</name>
    <dbReference type="NCBI Taxonomy" id="41803"/>
    <lineage>
        <taxon>Eukaryota</taxon>
        <taxon>Viridiplantae</taxon>
        <taxon>Streptophyta</taxon>
        <taxon>Embryophyta</taxon>
        <taxon>Tracheophyta</taxon>
        <taxon>Spermatophyta</taxon>
        <taxon>Magnoliopsida</taxon>
        <taxon>eudicotyledons</taxon>
        <taxon>Gunneridae</taxon>
        <taxon>Pentapetalae</taxon>
        <taxon>asterids</taxon>
        <taxon>lamiids</taxon>
        <taxon>Solanales</taxon>
        <taxon>Convolvulaceae</taxon>
        <taxon>Cuscuteae</taxon>
        <taxon>Cuscuta</taxon>
        <taxon>Cuscuta subgen. Cuscuta</taxon>
    </lineage>
</organism>
<comment type="caution">
    <text evidence="9">The sequence shown here is derived from an EMBL/GenBank/DDBJ whole genome shotgun (WGS) entry which is preliminary data.</text>
</comment>
<evidence type="ECO:0000256" key="1">
    <source>
        <dbReference type="ARBA" id="ARBA00022723"/>
    </source>
</evidence>
<dbReference type="GO" id="GO:0003677">
    <property type="term" value="F:DNA binding"/>
    <property type="evidence" value="ECO:0007669"/>
    <property type="project" value="UniProtKB-KW"/>
</dbReference>
<feature type="region of interest" description="Disordered" evidence="7">
    <location>
        <begin position="642"/>
        <end position="663"/>
    </location>
</feature>
<evidence type="ECO:0000256" key="5">
    <source>
        <dbReference type="ARBA" id="ARBA00023125"/>
    </source>
</evidence>
<feature type="zinc finger region" description="C3H1-type" evidence="6">
    <location>
        <begin position="1701"/>
        <end position="1727"/>
    </location>
</feature>
<evidence type="ECO:0000256" key="4">
    <source>
        <dbReference type="ARBA" id="ARBA00022833"/>
    </source>
</evidence>
<feature type="domain" description="C3H1-type" evidence="8">
    <location>
        <begin position="1756"/>
        <end position="1778"/>
    </location>
</feature>
<feature type="compositionally biased region" description="Pro residues" evidence="7">
    <location>
        <begin position="28"/>
        <end position="45"/>
    </location>
</feature>
<dbReference type="OrthoDB" id="3247158at2759"/>
<feature type="region of interest" description="Disordered" evidence="7">
    <location>
        <begin position="1368"/>
        <end position="1398"/>
    </location>
</feature>
<evidence type="ECO:0000256" key="6">
    <source>
        <dbReference type="PROSITE-ProRule" id="PRU00723"/>
    </source>
</evidence>
<feature type="region of interest" description="Disordered" evidence="7">
    <location>
        <begin position="1307"/>
        <end position="1330"/>
    </location>
</feature>
<reference evidence="9" key="1">
    <citation type="submission" date="2022-07" db="EMBL/GenBank/DDBJ databases">
        <authorList>
            <person name="Macas J."/>
            <person name="Novak P."/>
            <person name="Neumann P."/>
        </authorList>
    </citation>
    <scope>NUCLEOTIDE SEQUENCE</scope>
</reference>
<evidence type="ECO:0000256" key="2">
    <source>
        <dbReference type="ARBA" id="ARBA00022737"/>
    </source>
</evidence>
<keyword evidence="10" id="KW-1185">Reference proteome</keyword>
<feature type="domain" description="C3H1-type" evidence="8">
    <location>
        <begin position="1701"/>
        <end position="1727"/>
    </location>
</feature>
<dbReference type="Proteomes" id="UP001152484">
    <property type="component" value="Unassembled WGS sequence"/>
</dbReference>
<feature type="domain" description="C3H1-type" evidence="8">
    <location>
        <begin position="1646"/>
        <end position="1675"/>
    </location>
</feature>
<feature type="zinc finger region" description="C3H1-type" evidence="6">
    <location>
        <begin position="1756"/>
        <end position="1778"/>
    </location>
</feature>
<feature type="region of interest" description="Disordered" evidence="7">
    <location>
        <begin position="219"/>
        <end position="293"/>
    </location>
</feature>
<feature type="compositionally biased region" description="Polar residues" evidence="7">
    <location>
        <begin position="642"/>
        <end position="653"/>
    </location>
</feature>
<accession>A0A9P0ZHW6</accession>
<feature type="region of interest" description="Disordered" evidence="7">
    <location>
        <begin position="354"/>
        <end position="387"/>
    </location>
</feature>
<dbReference type="PANTHER" id="PTHR46156:SF1">
    <property type="entry name" value="ZINC FINGER CCCH DOMAIN-CONTAINING PROTEIN 3"/>
    <property type="match status" value="1"/>
</dbReference>
<feature type="domain" description="C3H1-type" evidence="8">
    <location>
        <begin position="1728"/>
        <end position="1755"/>
    </location>
</feature>
<dbReference type="SMART" id="SM00356">
    <property type="entry name" value="ZnF_C3H1"/>
    <property type="match status" value="5"/>
</dbReference>
<dbReference type="PANTHER" id="PTHR46156">
    <property type="entry name" value="CCCH ZINGC FINGER"/>
    <property type="match status" value="1"/>
</dbReference>
<feature type="region of interest" description="Disordered" evidence="7">
    <location>
        <begin position="903"/>
        <end position="929"/>
    </location>
</feature>
<keyword evidence="2" id="KW-0677">Repeat</keyword>
<evidence type="ECO:0000313" key="10">
    <source>
        <dbReference type="Proteomes" id="UP001152484"/>
    </source>
</evidence>
<gene>
    <name evidence="9" type="ORF">CEURO_LOCUS15549</name>
</gene>
<feature type="compositionally biased region" description="Basic residues" evidence="7">
    <location>
        <begin position="226"/>
        <end position="237"/>
    </location>
</feature>
<proteinExistence type="predicted"/>
<keyword evidence="4 6" id="KW-0862">Zinc</keyword>
<feature type="zinc finger region" description="C3H1-type" evidence="6">
    <location>
        <begin position="1728"/>
        <end position="1755"/>
    </location>
</feature>
<dbReference type="Gene3D" id="4.10.1000.10">
    <property type="entry name" value="Zinc finger, CCCH-type"/>
    <property type="match status" value="2"/>
</dbReference>
<evidence type="ECO:0000256" key="3">
    <source>
        <dbReference type="ARBA" id="ARBA00022771"/>
    </source>
</evidence>
<feature type="region of interest" description="Disordered" evidence="7">
    <location>
        <begin position="19"/>
        <end position="48"/>
    </location>
</feature>
<dbReference type="FunFam" id="4.10.1000.10:FF:000008">
    <property type="entry name" value="zinc finger CCCH domain-containing protein 3"/>
    <property type="match status" value="1"/>
</dbReference>
<dbReference type="InterPro" id="IPR000571">
    <property type="entry name" value="Znf_CCCH"/>
</dbReference>
<feature type="compositionally biased region" description="Polar residues" evidence="7">
    <location>
        <begin position="255"/>
        <end position="268"/>
    </location>
</feature>
<feature type="compositionally biased region" description="Polar residues" evidence="7">
    <location>
        <begin position="374"/>
        <end position="383"/>
    </location>
</feature>
<dbReference type="GO" id="GO:0008270">
    <property type="term" value="F:zinc ion binding"/>
    <property type="evidence" value="ECO:0007669"/>
    <property type="project" value="UniProtKB-KW"/>
</dbReference>
<evidence type="ECO:0000313" key="9">
    <source>
        <dbReference type="EMBL" id="CAH9101774.1"/>
    </source>
</evidence>
<name>A0A9P0ZHW6_CUSEU</name>
<feature type="compositionally biased region" description="Basic and acidic residues" evidence="7">
    <location>
        <begin position="273"/>
        <end position="291"/>
    </location>
</feature>
<sequence>MEQPFHNHHQRYVYHPPSFPDSPNCFHRPPPPPPPHPNLHPPLPPSHHYHHPLPPYTLPFHSVPHPENPRFLDYIHNRDSSPTPHPMRTLDPWADVGPRLPLHQPPRHHQPSFLLPLDDQNDNYGFARDEFFIPKNGFRGDQERIWGRQDTELDNVDVFRFNRERPIQHRLDIRDDREDLRWGYEDVTDVMDSSSRRRLSSDNGYAFDHKRLSNRVRDGIEELHRSPRKKNAQKRSAPHTIPLGKANHRTRNQDWHSSNGYVDNSSVAGSRGNLREGIARSGKREEERENSPVELDVSFKSNALVAKAIVAPSSPVVDTGKNGTPRARKIRRLKMPDTAQSKLSEKLGKLENSANGLDCPLSSGPSGSEKETDIASNTCTPSKEQVHDQVTYGVQNDKTPLRKNRCKKKVMAYVMKKNSFLDKGDSANLVIGADISVDKLSVSELNGDSLRADERIASDGMKQVQDSFSSHHLTEELAIDKIYEPLEPVVSGSDASKNDSSSLFKSKRKRNCLSVISVSESLVDPEIKEHTFPESKLLENCQLLDSETCIIEPQTTVTSSIIDKETKGQHFQNHASMLKTNLVPDSNGHMLSIGNFGLAHSSYSDETIIHKGGMCIRSSTEDACAERTENIVAEGGSLYAGSEQSFDNTSTVPDTDAIPNGPRDSDLLVRDISNVSSLNKEEGFLSASISNPCSSSRVISDNGCPCTDKKALPESCFPNIIDRVAGPHRDASPIPLLCVEDHHDPCLGKEYSPEMKIKRKVSEMLSKSSCLRTSEDPCRSMVLSLGMNHASNESNVTAPGNGDCSLDGGQSLQECPQNDLSVQGDLETGSIVTSPRNLKKRKISSPTMGHSILYESLEMIDEANMSAPGLSNGGNAVTHTLSQALDNCCAALPPCARPMENLNEKSTTSGSFQAESTQVGPPEVLSDLEHVPSFPSHMLASEKEATAAVLRSGDQNGILDRASRICGLTSLDDMVPTEGDSESHDGLPASNFSAEIKSCIFDMSPLNSSSCQVSNGVLSQVNRNVTEASVSTVDTIPLSGKNSPDKSKADSDAVNENLSLNKRPPLCPVSGNLPIISRRPSSLPDACEPLQTLKYVPIKSNFKKSKMSSVVLRGSCSSSAVSFMTPKRADLSKHAAKSRTWHRTSNSSSAPCFGPQVTSIRPQNQRQSEVTGIHNSYIRKGNTLVRNYSYVGNVAPGFHASSSSVYRLSSSNVKDAKKFKSDNVVEITDQSSCLKPFEPNSAFPQSLNSELLNSTGNILGNPASLPGADKSGSCSLGIEVVTGVTSVHRHSEDALKIYQCQSDPINKLESENTSSEGKSREQTFYSEQRSHQLVAAPDATPTSSSDGYYKMRNNQLVRTITENHVNPKVAANGDSINPKRQGAEKAVPKKRSGSPDAYKSSKFSLVWTLSGSKSSRGDGKPITINHKVQPYWCSWKRYTNLRSFTHGLASVRNVGAMSTISRKLLLSRKRHTVYTRSANGHSLRRSKVLSVGGTSLKWSKSIERNSKKADQEATLAVAAAEKTKRGQNIIATSNSKSRNSVSRKSYNVTLLPGERIFRIGSERYKMDPSGKTLQRISSDEEPEESILRSESNVMTSYIPRRLLIGNDEYVRLGSGNKLVRNPKRRVRILANQKVRWSLHTARLRLAKKSTYCQFFTRFGKCNKDNRKCPYIHDPSKIAVCTKFLSGSCSNPDCKLTHKVIPERMQDCSYFQQGLCSNENCPYRHVNVNPNSSVCEGFLRGYCSDGDECQRKHSYVCPSFEATGDCPQGSKCKLHHPKIKSKRRKWRGASSNEKKNDLGRYFGSPHIDLAECVQALSGKPSVEGDEGDSFFKQGRSVEYISLGVVDSVKEGEDMMVIDQVNEETCEGEGGVCSPFSQIVDFDELIKPIRLLNQGSNRMRDSSIDSPSELSVSYVSEESHCCK</sequence>
<feature type="compositionally biased region" description="Polar residues" evidence="7">
    <location>
        <begin position="904"/>
        <end position="919"/>
    </location>
</feature>
<dbReference type="FunFam" id="4.10.1000.10:FF:000022">
    <property type="entry name" value="Zinc finger CCCH domain-containing protein 7"/>
    <property type="match status" value="1"/>
</dbReference>
<evidence type="ECO:0000259" key="8">
    <source>
        <dbReference type="PROSITE" id="PS50103"/>
    </source>
</evidence>
<protein>
    <recommendedName>
        <fullName evidence="8">C3H1-type domain-containing protein</fullName>
    </recommendedName>
</protein>
<dbReference type="EMBL" id="CAMAPE010000038">
    <property type="protein sequence ID" value="CAH9101774.1"/>
    <property type="molecule type" value="Genomic_DNA"/>
</dbReference>
<keyword evidence="3 6" id="KW-0863">Zinc-finger</keyword>
<feature type="compositionally biased region" description="Polar residues" evidence="7">
    <location>
        <begin position="1311"/>
        <end position="1327"/>
    </location>
</feature>
<evidence type="ECO:0000256" key="7">
    <source>
        <dbReference type="SAM" id="MobiDB-lite"/>
    </source>
</evidence>